<dbReference type="EMBL" id="JAJBZT010000007">
    <property type="protein sequence ID" value="MCB6184419.1"/>
    <property type="molecule type" value="Genomic_DNA"/>
</dbReference>
<dbReference type="SUPFAM" id="SSF52799">
    <property type="entry name" value="(Phosphotyrosine protein) phosphatases II"/>
    <property type="match status" value="1"/>
</dbReference>
<feature type="transmembrane region" description="Helical" evidence="1">
    <location>
        <begin position="183"/>
        <end position="202"/>
    </location>
</feature>
<evidence type="ECO:0000313" key="3">
    <source>
        <dbReference type="EMBL" id="MCB6184419.1"/>
    </source>
</evidence>
<keyword evidence="1" id="KW-0472">Membrane</keyword>
<dbReference type="InterPro" id="IPR000340">
    <property type="entry name" value="Dual-sp_phosphatase_cat-dom"/>
</dbReference>
<evidence type="ECO:0000313" key="4">
    <source>
        <dbReference type="Proteomes" id="UP001165395"/>
    </source>
</evidence>
<feature type="transmembrane region" description="Helical" evidence="1">
    <location>
        <begin position="249"/>
        <end position="267"/>
    </location>
</feature>
<feature type="transmembrane region" description="Helical" evidence="1">
    <location>
        <begin position="50"/>
        <end position="73"/>
    </location>
</feature>
<organism evidence="3 4">
    <name type="scientific">Leeia speluncae</name>
    <dbReference type="NCBI Taxonomy" id="2884804"/>
    <lineage>
        <taxon>Bacteria</taxon>
        <taxon>Pseudomonadati</taxon>
        <taxon>Pseudomonadota</taxon>
        <taxon>Betaproteobacteria</taxon>
        <taxon>Neisseriales</taxon>
        <taxon>Leeiaceae</taxon>
        <taxon>Leeia</taxon>
    </lineage>
</organism>
<dbReference type="InterPro" id="IPR029021">
    <property type="entry name" value="Prot-tyrosine_phosphatase-like"/>
</dbReference>
<dbReference type="SMART" id="SM00195">
    <property type="entry name" value="DSPc"/>
    <property type="match status" value="1"/>
</dbReference>
<dbReference type="InterPro" id="IPR020422">
    <property type="entry name" value="TYR_PHOSPHATASE_DUAL_dom"/>
</dbReference>
<feature type="transmembrane region" description="Helical" evidence="1">
    <location>
        <begin position="156"/>
        <end position="177"/>
    </location>
</feature>
<feature type="transmembrane region" description="Helical" evidence="1">
    <location>
        <begin position="130"/>
        <end position="149"/>
    </location>
</feature>
<feature type="transmembrane region" description="Helical" evidence="1">
    <location>
        <begin position="223"/>
        <end position="243"/>
    </location>
</feature>
<evidence type="ECO:0000256" key="1">
    <source>
        <dbReference type="SAM" id="Phobius"/>
    </source>
</evidence>
<dbReference type="PANTHER" id="PTHR47216">
    <property type="match status" value="1"/>
</dbReference>
<keyword evidence="1" id="KW-1133">Transmembrane helix</keyword>
<feature type="transmembrane region" description="Helical" evidence="1">
    <location>
        <begin position="12"/>
        <end position="30"/>
    </location>
</feature>
<dbReference type="Pfam" id="PF00782">
    <property type="entry name" value="DSPc"/>
    <property type="match status" value="1"/>
</dbReference>
<dbReference type="PROSITE" id="PS50056">
    <property type="entry name" value="TYR_PHOSPHATASE_2"/>
    <property type="match status" value="1"/>
</dbReference>
<keyword evidence="4" id="KW-1185">Reference proteome</keyword>
<dbReference type="PANTHER" id="PTHR47216:SF4">
    <property type="entry name" value="OS01G0859400 PROTEIN"/>
    <property type="match status" value="1"/>
</dbReference>
<reference evidence="3" key="1">
    <citation type="submission" date="2021-10" db="EMBL/GenBank/DDBJ databases">
        <title>The complete genome sequence of Leeia sp. TBRC 13508.</title>
        <authorList>
            <person name="Charoenyingcharoen P."/>
            <person name="Yukphan P."/>
        </authorList>
    </citation>
    <scope>NUCLEOTIDE SEQUENCE</scope>
    <source>
        <strain evidence="3">TBRC 13508</strain>
    </source>
</reference>
<feature type="domain" description="Tyrosine specific protein phosphatases" evidence="2">
    <location>
        <begin position="373"/>
        <end position="444"/>
    </location>
</feature>
<dbReference type="Gene3D" id="3.90.190.10">
    <property type="entry name" value="Protein tyrosine phosphatase superfamily"/>
    <property type="match status" value="1"/>
</dbReference>
<dbReference type="InterPro" id="IPR000387">
    <property type="entry name" value="Tyr_Pase_dom"/>
</dbReference>
<accession>A0ABS8D884</accession>
<feature type="transmembrane region" description="Helical" evidence="1">
    <location>
        <begin position="85"/>
        <end position="110"/>
    </location>
</feature>
<proteinExistence type="predicted"/>
<dbReference type="RefSeq" id="WP_227181230.1">
    <property type="nucleotide sequence ID" value="NZ_JAJBZT010000007.1"/>
</dbReference>
<comment type="caution">
    <text evidence="3">The sequence shown here is derived from an EMBL/GenBank/DDBJ whole genome shotgun (WGS) entry which is preliminary data.</text>
</comment>
<gene>
    <name evidence="3" type="ORF">LIN78_12770</name>
</gene>
<dbReference type="Proteomes" id="UP001165395">
    <property type="component" value="Unassembled WGS sequence"/>
</dbReference>
<dbReference type="CDD" id="cd03386">
    <property type="entry name" value="PAP2_Aur1_like"/>
    <property type="match status" value="1"/>
</dbReference>
<sequence length="456" mass="51949">MHAVLKHPIIRSIVWLAILAPFFFWSYGWANHYAANLPTVPSIQFSWESNIPFIPWMILPYWSIDLLYGLAFLTCKEKQSVDRYALRLLTSQIISVVCFIVFPLRCLWIKPEVTGTWGAWFAQLMAFDLPYNQAPSLHISLLVIIWSQFATRLRGWSWAVFSCWMVLIAISVLTTYQHHFLDIPTGVLVGLFALWCWPTTLAHHSPIFSNAKRTVVRNSWKLASGYFLGAILCLGSLLLLGWMEGFGILLLWISISLLMVSACYAMGRPDWYQKMDGCQSVAAYYLLLPYQLAAKFNAAFWTRKIEVAHEIVPNVYLGRWLSRKAWQNWRHQNSHAIRFDLCPELSDFPYSVEKRAGNFISIAFLDLLAPTTEQLALAVRTLDKLYAAPNSPKIYVCCALGFSRSALVLAAWLIYSGKASSVEEAITLIQQRRTCIVISPSGIVALTRFKESVKND</sequence>
<keyword evidence="1" id="KW-0812">Transmembrane</keyword>
<name>A0ABS8D884_9NEIS</name>
<protein>
    <submittedName>
        <fullName evidence="3">Phosphatase PAP2/dual specificity phosphatase family protein</fullName>
    </submittedName>
</protein>
<evidence type="ECO:0000259" key="2">
    <source>
        <dbReference type="PROSITE" id="PS50056"/>
    </source>
</evidence>